<evidence type="ECO:0000313" key="2">
    <source>
        <dbReference type="EMBL" id="GAA0274156.1"/>
    </source>
</evidence>
<keyword evidence="3" id="KW-1185">Reference proteome</keyword>
<proteinExistence type="predicted"/>
<evidence type="ECO:0000256" key="1">
    <source>
        <dbReference type="SAM" id="SignalP"/>
    </source>
</evidence>
<feature type="chain" id="PRO_5046372948" description="Secreted protein" evidence="1">
    <location>
        <begin position="30"/>
        <end position="223"/>
    </location>
</feature>
<protein>
    <recommendedName>
        <fullName evidence="4">Secreted protein</fullName>
    </recommendedName>
</protein>
<comment type="caution">
    <text evidence="2">The sequence shown here is derived from an EMBL/GenBank/DDBJ whole genome shotgun (WGS) entry which is preliminary data.</text>
</comment>
<accession>A0ABN0V3X6</accession>
<sequence>MSPTRIRAALACAALATVLTTLGSGTAHADKGWEETAAQGVTAPTPSDGGNHCLSSEGVDINARLSIREPIIGPPNCRVAVAWKPWVRVFPSWGTAADAATAVYPAGYTPSLPKPFDDFLLKFLGVRITQDIGTPQERSYSFGPEVLRLVTIEEGLPFGNFASPALPGLRPGTHTTTVFFRMAFEHCDGVGTVREENCLPAGETQYTGNTPFEVVKKHAPDAG</sequence>
<evidence type="ECO:0008006" key="4">
    <source>
        <dbReference type="Google" id="ProtNLM"/>
    </source>
</evidence>
<evidence type="ECO:0000313" key="3">
    <source>
        <dbReference type="Proteomes" id="UP001501867"/>
    </source>
</evidence>
<dbReference type="Proteomes" id="UP001501867">
    <property type="component" value="Unassembled WGS sequence"/>
</dbReference>
<feature type="signal peptide" evidence="1">
    <location>
        <begin position="1"/>
        <end position="29"/>
    </location>
</feature>
<organism evidence="2 3">
    <name type="scientific">Streptomyces polychromogenes</name>
    <dbReference type="NCBI Taxonomy" id="67342"/>
    <lineage>
        <taxon>Bacteria</taxon>
        <taxon>Bacillati</taxon>
        <taxon>Actinomycetota</taxon>
        <taxon>Actinomycetes</taxon>
        <taxon>Kitasatosporales</taxon>
        <taxon>Streptomycetaceae</taxon>
        <taxon>Streptomyces</taxon>
    </lineage>
</organism>
<dbReference type="RefSeq" id="WP_344152884.1">
    <property type="nucleotide sequence ID" value="NZ_BAAABV010000006.1"/>
</dbReference>
<reference evidence="2 3" key="1">
    <citation type="journal article" date="2019" name="Int. J. Syst. Evol. Microbiol.">
        <title>The Global Catalogue of Microorganisms (GCM) 10K type strain sequencing project: providing services to taxonomists for standard genome sequencing and annotation.</title>
        <authorList>
            <consortium name="The Broad Institute Genomics Platform"/>
            <consortium name="The Broad Institute Genome Sequencing Center for Infectious Disease"/>
            <person name="Wu L."/>
            <person name="Ma J."/>
        </authorList>
    </citation>
    <scope>NUCLEOTIDE SEQUENCE [LARGE SCALE GENOMIC DNA]</scope>
    <source>
        <strain evidence="2 3">JCM 4505</strain>
    </source>
</reference>
<dbReference type="EMBL" id="BAAABV010000006">
    <property type="protein sequence ID" value="GAA0274156.1"/>
    <property type="molecule type" value="Genomic_DNA"/>
</dbReference>
<keyword evidence="1" id="KW-0732">Signal</keyword>
<name>A0ABN0V3X6_9ACTN</name>
<gene>
    <name evidence="2" type="ORF">GCM10010302_09730</name>
</gene>